<dbReference type="EMBL" id="CASHSV030000024">
    <property type="protein sequence ID" value="CAJ2639163.1"/>
    <property type="molecule type" value="Genomic_DNA"/>
</dbReference>
<keyword evidence="2" id="KW-1185">Reference proteome</keyword>
<comment type="caution">
    <text evidence="1">The sequence shown here is derived from an EMBL/GenBank/DDBJ whole genome shotgun (WGS) entry which is preliminary data.</text>
</comment>
<evidence type="ECO:0000313" key="2">
    <source>
        <dbReference type="Proteomes" id="UP001177021"/>
    </source>
</evidence>
<gene>
    <name evidence="1" type="ORF">MILVUS5_LOCUS9237</name>
</gene>
<sequence length="486" mass="54997">MEKREDWKSILPYLPVVMRPPSLFWPSQVVEALRELGCGRVDSGRLLFIFITELRNSLSLSPEPLAPSTAHGYALFFDELISREECRKWFDEVLPALGDLLLRLPSLLEAHYEDADMVIDGVGATVRTGLRMLDSQEAGAVFLTQELIAALLACSFLCLFPVHDRYEKQLQPVNFDELFASLYDDYSQKQENKIWCIIHYFERISSDMPKGVVSFERKVFPWEDDSFHISYPNANFWSTSVMPLCRFEVHSSGLIEDHSSEAVEVDFANEYLGGGALRRGCVQEEIRFMISPELIAGMLFLPSMADNEAIDIVGVARFSSYKGEINKAFCGFLQQSKYQQYKKIPQENFDAVTSTSMETSEGENSYQDIRNSHNDSVMMEKSNDIGVATGNWGCGAFGGDPEVKTIIQWLAASQAQRPFIAYYTFGLGELQKLDKVACWILSQRWTVGDLWNMLVEYSTSRSKGETNVGFLKWLLPSVYAHGSGMD</sequence>
<proteinExistence type="predicted"/>
<organism evidence="1 2">
    <name type="scientific">Trifolium pratense</name>
    <name type="common">Red clover</name>
    <dbReference type="NCBI Taxonomy" id="57577"/>
    <lineage>
        <taxon>Eukaryota</taxon>
        <taxon>Viridiplantae</taxon>
        <taxon>Streptophyta</taxon>
        <taxon>Embryophyta</taxon>
        <taxon>Tracheophyta</taxon>
        <taxon>Spermatophyta</taxon>
        <taxon>Magnoliopsida</taxon>
        <taxon>eudicotyledons</taxon>
        <taxon>Gunneridae</taxon>
        <taxon>Pentapetalae</taxon>
        <taxon>rosids</taxon>
        <taxon>fabids</taxon>
        <taxon>Fabales</taxon>
        <taxon>Fabaceae</taxon>
        <taxon>Papilionoideae</taxon>
        <taxon>50 kb inversion clade</taxon>
        <taxon>NPAAA clade</taxon>
        <taxon>Hologalegina</taxon>
        <taxon>IRL clade</taxon>
        <taxon>Trifolieae</taxon>
        <taxon>Trifolium</taxon>
    </lineage>
</organism>
<evidence type="ECO:0000313" key="1">
    <source>
        <dbReference type="EMBL" id="CAJ2639163.1"/>
    </source>
</evidence>
<reference evidence="1" key="1">
    <citation type="submission" date="2023-10" db="EMBL/GenBank/DDBJ databases">
        <authorList>
            <person name="Rodriguez Cubillos JULIANA M."/>
            <person name="De Vega J."/>
        </authorList>
    </citation>
    <scope>NUCLEOTIDE SEQUENCE</scope>
</reference>
<accession>A0ACB0J515</accession>
<dbReference type="Proteomes" id="UP001177021">
    <property type="component" value="Unassembled WGS sequence"/>
</dbReference>
<name>A0ACB0J515_TRIPR</name>
<protein>
    <submittedName>
        <fullName evidence="1">Uncharacterized protein</fullName>
    </submittedName>
</protein>